<feature type="domain" description="HTH araC/xylS-type" evidence="9">
    <location>
        <begin position="151"/>
        <end position="250"/>
    </location>
</feature>
<evidence type="ECO:0000256" key="4">
    <source>
        <dbReference type="ARBA" id="ARBA00023012"/>
    </source>
</evidence>
<dbReference type="SMART" id="SM00448">
    <property type="entry name" value="REC"/>
    <property type="match status" value="1"/>
</dbReference>
<evidence type="ECO:0000256" key="1">
    <source>
        <dbReference type="ARBA" id="ARBA00004496"/>
    </source>
</evidence>
<dbReference type="InterPro" id="IPR051552">
    <property type="entry name" value="HptR"/>
</dbReference>
<reference evidence="11 12" key="1">
    <citation type="journal article" date="2002" name="Proc. Natl. Acad. Sci. U.S.A.">
        <title>Genome sequence of a serotype M3 strain of group A Streptococcus: phage-encoded toxins, the high-virulence phenotype, and clone emergence.</title>
        <authorList>
            <person name="Beres S.B."/>
            <person name="Sylva G.L."/>
            <person name="Barbian K.D."/>
            <person name="Lei B."/>
            <person name="Hoff J.S."/>
            <person name="Mammarella N.D."/>
            <person name="Liu M.Y."/>
            <person name="Smoot J.C."/>
            <person name="Porcella S.F."/>
            <person name="Parkins L.D."/>
            <person name="Campbell D.S."/>
            <person name="Smith T.M."/>
            <person name="McCormick J.K."/>
            <person name="Leung D.Y."/>
            <person name="Schlievert P.M."/>
            <person name="Musser J.M."/>
        </authorList>
    </citation>
    <scope>NUCLEOTIDE SEQUENCE [LARGE SCALE GENOMIC DNA]</scope>
    <source>
        <strain evidence="12">ATCC BAA-595 / MGAS315</strain>
    </source>
</reference>
<dbReference type="GO" id="GO:0043565">
    <property type="term" value="F:sequence-specific DNA binding"/>
    <property type="evidence" value="ECO:0007669"/>
    <property type="project" value="InterPro"/>
</dbReference>
<evidence type="ECO:0000259" key="10">
    <source>
        <dbReference type="PROSITE" id="PS50110"/>
    </source>
</evidence>
<name>A0A0H2UUK4_STRP3</name>
<feature type="modified residue" description="4-aspartylphosphate" evidence="8">
    <location>
        <position position="55"/>
    </location>
</feature>
<dbReference type="InterPro" id="IPR011006">
    <property type="entry name" value="CheY-like_superfamily"/>
</dbReference>
<dbReference type="PANTHER" id="PTHR42713">
    <property type="entry name" value="HISTIDINE KINASE-RELATED"/>
    <property type="match status" value="1"/>
</dbReference>
<evidence type="ECO:0000259" key="9">
    <source>
        <dbReference type="PROSITE" id="PS01124"/>
    </source>
</evidence>
<sequence length="262" mass="30533">MYKLVIIEDEHIIRKWLRYAIDYKALDILVIGEAKDGKEGAVLIKESQPDIVLTDINMPIMTAFDMFEATKDQTYAKIILSGYADFPNARSAIHYGVLEFLTKPIEKAALWECLQTIIAKIEKQKGSNQKTDACVYIPLPQMTDQIPEVVKDILEWVHAHFQDKISTSRLAHDLGYSESYIYQNIKKHLQMPLSDYINQYRINQAIQLMQQEPDLMVYEIAQAVGIYDYRYFDRVFKKYLGQTVKAFKEEHFMKDTDRSKPC</sequence>
<feature type="domain" description="Response regulatory" evidence="10">
    <location>
        <begin position="3"/>
        <end position="118"/>
    </location>
</feature>
<keyword evidence="4" id="KW-0902">Two-component regulatory system</keyword>
<dbReference type="CDD" id="cd17536">
    <property type="entry name" value="REC_YesN-like"/>
    <property type="match status" value="1"/>
</dbReference>
<dbReference type="Gene3D" id="1.10.10.60">
    <property type="entry name" value="Homeodomain-like"/>
    <property type="match status" value="2"/>
</dbReference>
<dbReference type="InterPro" id="IPR001789">
    <property type="entry name" value="Sig_transdc_resp-reg_receiver"/>
</dbReference>
<dbReference type="InterPro" id="IPR018060">
    <property type="entry name" value="HTH_AraC"/>
</dbReference>
<keyword evidence="6" id="KW-0238">DNA-binding</keyword>
<keyword evidence="3 8" id="KW-0597">Phosphoprotein</keyword>
<dbReference type="PROSITE" id="PS50110">
    <property type="entry name" value="RESPONSE_REGULATORY"/>
    <property type="match status" value="1"/>
</dbReference>
<dbReference type="Pfam" id="PF12833">
    <property type="entry name" value="HTH_18"/>
    <property type="match status" value="1"/>
</dbReference>
<dbReference type="RefSeq" id="WP_002984836.1">
    <property type="nucleotide sequence ID" value="NC_004070.1"/>
</dbReference>
<dbReference type="Gene3D" id="3.40.50.2300">
    <property type="match status" value="1"/>
</dbReference>
<dbReference type="EMBL" id="AE014074">
    <property type="protein sequence ID" value="AAM79353.1"/>
    <property type="molecule type" value="Genomic_DNA"/>
</dbReference>
<dbReference type="SUPFAM" id="SSF52172">
    <property type="entry name" value="CheY-like"/>
    <property type="match status" value="1"/>
</dbReference>
<dbReference type="GO" id="GO:0005737">
    <property type="term" value="C:cytoplasm"/>
    <property type="evidence" value="ECO:0007669"/>
    <property type="project" value="UniProtKB-SubCell"/>
</dbReference>
<keyword evidence="7" id="KW-0804">Transcription</keyword>
<accession>A0A0H2UUK4</accession>
<evidence type="ECO:0000256" key="2">
    <source>
        <dbReference type="ARBA" id="ARBA00022490"/>
    </source>
</evidence>
<evidence type="ECO:0000313" key="11">
    <source>
        <dbReference type="EMBL" id="AAM79353.1"/>
    </source>
</evidence>
<evidence type="ECO:0000256" key="6">
    <source>
        <dbReference type="ARBA" id="ARBA00023125"/>
    </source>
</evidence>
<comment type="subcellular location">
    <subcellularLocation>
        <location evidence="1">Cytoplasm</location>
    </subcellularLocation>
</comment>
<keyword evidence="2" id="KW-0963">Cytoplasm</keyword>
<dbReference type="AlphaFoldDB" id="A0A0H2UUK4"/>
<evidence type="ECO:0000256" key="7">
    <source>
        <dbReference type="ARBA" id="ARBA00023163"/>
    </source>
</evidence>
<evidence type="ECO:0000256" key="5">
    <source>
        <dbReference type="ARBA" id="ARBA00023015"/>
    </source>
</evidence>
<keyword evidence="5" id="KW-0805">Transcription regulation</keyword>
<proteinExistence type="predicted"/>
<organism evidence="11 12">
    <name type="scientific">Streptococcus pyogenes serotype M3 (strain ATCC BAA-595 / MGAS315)</name>
    <dbReference type="NCBI Taxonomy" id="198466"/>
    <lineage>
        <taxon>Bacteria</taxon>
        <taxon>Bacillati</taxon>
        <taxon>Bacillota</taxon>
        <taxon>Bacilli</taxon>
        <taxon>Lactobacillales</taxon>
        <taxon>Streptococcaceae</taxon>
        <taxon>Streptococcus</taxon>
    </lineage>
</organism>
<dbReference type="SUPFAM" id="SSF46689">
    <property type="entry name" value="Homeodomain-like"/>
    <property type="match status" value="2"/>
</dbReference>
<dbReference type="PANTHER" id="PTHR42713:SF3">
    <property type="entry name" value="TRANSCRIPTIONAL REGULATORY PROTEIN HPTR"/>
    <property type="match status" value="1"/>
</dbReference>
<dbReference type="Pfam" id="PF00072">
    <property type="entry name" value="Response_reg"/>
    <property type="match status" value="1"/>
</dbReference>
<dbReference type="InterPro" id="IPR009057">
    <property type="entry name" value="Homeodomain-like_sf"/>
</dbReference>
<dbReference type="Proteomes" id="UP000000564">
    <property type="component" value="Chromosome"/>
</dbReference>
<evidence type="ECO:0000256" key="3">
    <source>
        <dbReference type="ARBA" id="ARBA00022553"/>
    </source>
</evidence>
<dbReference type="PROSITE" id="PS01124">
    <property type="entry name" value="HTH_ARAC_FAMILY_2"/>
    <property type="match status" value="1"/>
</dbReference>
<dbReference type="GO" id="GO:0000160">
    <property type="term" value="P:phosphorelay signal transduction system"/>
    <property type="evidence" value="ECO:0007669"/>
    <property type="project" value="UniProtKB-KW"/>
</dbReference>
<dbReference type="KEGG" id="spg:SpyM3_0746"/>
<dbReference type="HOGENOM" id="CLU_000445_5_1_9"/>
<dbReference type="SMART" id="SM00342">
    <property type="entry name" value="HTH_ARAC"/>
    <property type="match status" value="1"/>
</dbReference>
<evidence type="ECO:0000313" key="12">
    <source>
        <dbReference type="Proteomes" id="UP000000564"/>
    </source>
</evidence>
<protein>
    <submittedName>
        <fullName evidence="11">Putative two-component response regulator</fullName>
    </submittedName>
</protein>
<dbReference type="GO" id="GO:0003700">
    <property type="term" value="F:DNA-binding transcription factor activity"/>
    <property type="evidence" value="ECO:0007669"/>
    <property type="project" value="InterPro"/>
</dbReference>
<evidence type="ECO:0000256" key="8">
    <source>
        <dbReference type="PROSITE-ProRule" id="PRU00169"/>
    </source>
</evidence>
<gene>
    <name evidence="11" type="ordered locus">SpyM3_0746</name>
</gene>